<sequence>MTFVDEWQAWHARREAAVSAPGGDLTLTGTHWLVGRTEIEGLPGTWWVDGGVVHVSGADGHLLADGRPVSAGLLHPDQRLTVGDVELKIIRRGDDLAVRTYDPHAPAVGRFGGIDAYAPDPAWVVTAEFTPADAERTLRLAHSHADRLVDYPVVGTFAFTVDDQHAELVALYTGHEGEAHITFRDATSGRESYGAARFLFLPLPASAGPVILDFNRVTLPPCAFSDAFICPLPPPGNVLPFPVRAGEKSVLDRSAE</sequence>
<keyword evidence="2" id="KW-1185">Reference proteome</keyword>
<proteinExistence type="predicted"/>
<accession>A0A8J3THR9</accession>
<dbReference type="EMBL" id="BOON01000058">
    <property type="protein sequence ID" value="GII25751.1"/>
    <property type="molecule type" value="Genomic_DNA"/>
</dbReference>
<dbReference type="Proteomes" id="UP000599074">
    <property type="component" value="Unassembled WGS sequence"/>
</dbReference>
<dbReference type="PANTHER" id="PTHR41913:SF1">
    <property type="entry name" value="DUF1684 DOMAIN-CONTAINING PROTEIN"/>
    <property type="match status" value="1"/>
</dbReference>
<evidence type="ECO:0008006" key="3">
    <source>
        <dbReference type="Google" id="ProtNLM"/>
    </source>
</evidence>
<dbReference type="InterPro" id="IPR012467">
    <property type="entry name" value="DUF1684"/>
</dbReference>
<reference evidence="1" key="1">
    <citation type="submission" date="2021-01" db="EMBL/GenBank/DDBJ databases">
        <title>Whole genome shotgun sequence of Planosporangium mesophilum NBRC 109066.</title>
        <authorList>
            <person name="Komaki H."/>
            <person name="Tamura T."/>
        </authorList>
    </citation>
    <scope>NUCLEOTIDE SEQUENCE</scope>
    <source>
        <strain evidence="1">NBRC 109066</strain>
    </source>
</reference>
<dbReference type="AlphaFoldDB" id="A0A8J3THR9"/>
<comment type="caution">
    <text evidence="1">The sequence shown here is derived from an EMBL/GenBank/DDBJ whole genome shotgun (WGS) entry which is preliminary data.</text>
</comment>
<dbReference type="PANTHER" id="PTHR41913">
    <property type="entry name" value="DUF1684 DOMAIN-CONTAINING PROTEIN"/>
    <property type="match status" value="1"/>
</dbReference>
<organism evidence="1 2">
    <name type="scientific">Planosporangium mesophilum</name>
    <dbReference type="NCBI Taxonomy" id="689768"/>
    <lineage>
        <taxon>Bacteria</taxon>
        <taxon>Bacillati</taxon>
        <taxon>Actinomycetota</taxon>
        <taxon>Actinomycetes</taxon>
        <taxon>Micromonosporales</taxon>
        <taxon>Micromonosporaceae</taxon>
        <taxon>Planosporangium</taxon>
    </lineage>
</organism>
<name>A0A8J3THR9_9ACTN</name>
<protein>
    <recommendedName>
        <fullName evidence="3">DUF1684 domain-containing protein</fullName>
    </recommendedName>
</protein>
<gene>
    <name evidence="1" type="ORF">Pme01_53480</name>
</gene>
<evidence type="ECO:0000313" key="1">
    <source>
        <dbReference type="EMBL" id="GII25751.1"/>
    </source>
</evidence>
<dbReference type="RefSeq" id="WP_239088482.1">
    <property type="nucleotide sequence ID" value="NZ_BOON01000058.1"/>
</dbReference>
<dbReference type="Pfam" id="PF07920">
    <property type="entry name" value="DUF1684"/>
    <property type="match status" value="1"/>
</dbReference>
<evidence type="ECO:0000313" key="2">
    <source>
        <dbReference type="Proteomes" id="UP000599074"/>
    </source>
</evidence>